<dbReference type="Pfam" id="PF03417">
    <property type="entry name" value="AAT"/>
    <property type="match status" value="1"/>
</dbReference>
<evidence type="ECO:0000259" key="2">
    <source>
        <dbReference type="Pfam" id="PF03417"/>
    </source>
</evidence>
<proteinExistence type="predicted"/>
<dbReference type="OrthoDB" id="5480874at2"/>
<keyword evidence="4" id="KW-1185">Reference proteome</keyword>
<comment type="caution">
    <text evidence="3">The sequence shown here is derived from an EMBL/GenBank/DDBJ whole genome shotgun (WGS) entry which is preliminary data.</text>
</comment>
<evidence type="ECO:0000256" key="1">
    <source>
        <dbReference type="SAM" id="Phobius"/>
    </source>
</evidence>
<gene>
    <name evidence="3" type="ORF">CLV25_11713</name>
</gene>
<dbReference type="NCBIfam" id="NF040521">
    <property type="entry name" value="C45_proenzyme"/>
    <property type="match status" value="1"/>
</dbReference>
<dbReference type="InterPro" id="IPR047794">
    <property type="entry name" value="C45_proenzyme-like"/>
</dbReference>
<reference evidence="3 4" key="1">
    <citation type="submission" date="2019-03" db="EMBL/GenBank/DDBJ databases">
        <title>Genomic Encyclopedia of Archaeal and Bacterial Type Strains, Phase II (KMG-II): from individual species to whole genera.</title>
        <authorList>
            <person name="Goeker M."/>
        </authorList>
    </citation>
    <scope>NUCLEOTIDE SEQUENCE [LARGE SCALE GENOMIC DNA]</scope>
    <source>
        <strain evidence="3 4">RL-C</strain>
    </source>
</reference>
<dbReference type="Gene3D" id="3.60.60.10">
    <property type="entry name" value="Penicillin V Acylase, Chain A"/>
    <property type="match status" value="1"/>
</dbReference>
<evidence type="ECO:0000313" key="4">
    <source>
        <dbReference type="Proteomes" id="UP000294830"/>
    </source>
</evidence>
<dbReference type="Proteomes" id="UP000294830">
    <property type="component" value="Unassembled WGS sequence"/>
</dbReference>
<dbReference type="EMBL" id="SLWB01000017">
    <property type="protein sequence ID" value="TCN62878.1"/>
    <property type="molecule type" value="Genomic_DNA"/>
</dbReference>
<dbReference type="InterPro" id="IPR005079">
    <property type="entry name" value="Peptidase_C45_hydrolase"/>
</dbReference>
<feature type="domain" description="Peptidase C45 hydrolase" evidence="2">
    <location>
        <begin position="192"/>
        <end position="418"/>
    </location>
</feature>
<sequence length="552" mass="62338">MKRTLKYISIGLLAIFVLLVGTITVLYISADMGTPKVSVNLKNYQVLDTNGFRTCNGNYLRQSESGLWEAYIHGDPLTRGVAMGRLSQDLLAYQEKVFVDQIKEIIPSESYLKFLRFFTVVFNRNLGKYIPEEYRKEIYGISLSCTDEYNAIGTPYERQLNYHAAHDIGHTMQEYMLVGCSSFAVWDKKSEDSSLLVGRNFDFYVGDDFAKNKLVSFVNPQSGYKFASVGWAGMVGVLSGMNEAGLTVTINAAKGDIPTSAAMPISILVREILQYASTIKEAYAIAQKHHTFVSESLLIGSTKDGKAAIIEKTPSQIGLFESKSDRIICTNHYQSETFRNDPKNIENIATSDSPYRYRRLEKLLEDKKPLSPNLAAKILRDRLGVNGEDIGLTNEKSLNQSICHHSVIFKPKEGLMWVSTTPWQSGKMVCYSLKKIFANPDFSRELADKKLTIAVDSTFIRNDYARIVEFRALAKQIKKSISTDSPLSADSLNKLVAVNPNMYHTYELLGNYYAHFDNPAKAAYYWRMALKKEIPRVNERESIEKKIKNLSK</sequence>
<dbReference type="RefSeq" id="WP_131840286.1">
    <property type="nucleotide sequence ID" value="NZ_SLWB01000017.1"/>
</dbReference>
<keyword evidence="1" id="KW-1133">Transmembrane helix</keyword>
<dbReference type="GO" id="GO:0016740">
    <property type="term" value="F:transferase activity"/>
    <property type="evidence" value="ECO:0007669"/>
    <property type="project" value="UniProtKB-KW"/>
</dbReference>
<feature type="transmembrane region" description="Helical" evidence="1">
    <location>
        <begin position="7"/>
        <end position="28"/>
    </location>
</feature>
<accession>A0A4R2E3T1</accession>
<dbReference type="PANTHER" id="PTHR35190:SF1">
    <property type="entry name" value="PEPTIDASE C45 HYDROLASE DOMAIN-CONTAINING PROTEIN"/>
    <property type="match status" value="1"/>
</dbReference>
<keyword evidence="1" id="KW-0472">Membrane</keyword>
<dbReference type="PANTHER" id="PTHR35190">
    <property type="entry name" value="PROTEIN DCD1B"/>
    <property type="match status" value="1"/>
</dbReference>
<name>A0A4R2E3T1_9BACT</name>
<evidence type="ECO:0000313" key="3">
    <source>
        <dbReference type="EMBL" id="TCN62878.1"/>
    </source>
</evidence>
<keyword evidence="1" id="KW-0812">Transmembrane</keyword>
<keyword evidence="3" id="KW-0808">Transferase</keyword>
<organism evidence="3 4">
    <name type="scientific">Acetobacteroides hydrogenigenes</name>
    <dbReference type="NCBI Taxonomy" id="979970"/>
    <lineage>
        <taxon>Bacteria</taxon>
        <taxon>Pseudomonadati</taxon>
        <taxon>Bacteroidota</taxon>
        <taxon>Bacteroidia</taxon>
        <taxon>Bacteroidales</taxon>
        <taxon>Rikenellaceae</taxon>
        <taxon>Acetobacteroides</taxon>
    </lineage>
</organism>
<protein>
    <submittedName>
        <fullName evidence="3">Acyl-CoA:6-aminopenicillanic acid acyl transferase</fullName>
    </submittedName>
</protein>
<dbReference type="AlphaFoldDB" id="A0A4R2E3T1"/>
<dbReference type="InterPro" id="IPR047803">
    <property type="entry name" value="DCD1A/B-like"/>
</dbReference>